<protein>
    <submittedName>
        <fullName evidence="2">Uncharacterized protein</fullName>
    </submittedName>
</protein>
<dbReference type="OrthoDB" id="2475714at2"/>
<proteinExistence type="predicted"/>
<gene>
    <name evidence="2" type="ORF">EDM57_00265</name>
</gene>
<organism evidence="2 3">
    <name type="scientific">Brevibacillus gelatini</name>
    <dbReference type="NCBI Taxonomy" id="1655277"/>
    <lineage>
        <taxon>Bacteria</taxon>
        <taxon>Bacillati</taxon>
        <taxon>Bacillota</taxon>
        <taxon>Bacilli</taxon>
        <taxon>Bacillales</taxon>
        <taxon>Paenibacillaceae</taxon>
        <taxon>Brevibacillus</taxon>
    </lineage>
</organism>
<dbReference type="AlphaFoldDB" id="A0A3M8BF43"/>
<comment type="caution">
    <text evidence="2">The sequence shown here is derived from an EMBL/GenBank/DDBJ whole genome shotgun (WGS) entry which is preliminary data.</text>
</comment>
<keyword evidence="3" id="KW-1185">Reference proteome</keyword>
<evidence type="ECO:0000313" key="3">
    <source>
        <dbReference type="Proteomes" id="UP000268829"/>
    </source>
</evidence>
<dbReference type="EMBL" id="RHHS01000004">
    <property type="protein sequence ID" value="RNB62026.1"/>
    <property type="molecule type" value="Genomic_DNA"/>
</dbReference>
<feature type="compositionally biased region" description="Low complexity" evidence="1">
    <location>
        <begin position="16"/>
        <end position="27"/>
    </location>
</feature>
<evidence type="ECO:0000256" key="1">
    <source>
        <dbReference type="SAM" id="MobiDB-lite"/>
    </source>
</evidence>
<sequence length="160" mass="18196">MNSKKSPLARVVAQLNAKKASQNAANQRQGTSTERANVVPPKESEQKIQEIGNLGSKPVAGEASRPLRVRPFQAKKTEKVNDVGNQPIPTASQLSEREKIPKRQAPFEKRYRRLTTYLENGVYDKVQQLYEAREIDRISNLVNTAVKLYLMKHYNYNSKE</sequence>
<name>A0A3M8BF43_9BACL</name>
<dbReference type="RefSeq" id="WP_122902778.1">
    <property type="nucleotide sequence ID" value="NZ_RHHS01000004.1"/>
</dbReference>
<accession>A0A3M8BF43</accession>
<evidence type="ECO:0000313" key="2">
    <source>
        <dbReference type="EMBL" id="RNB62026.1"/>
    </source>
</evidence>
<reference evidence="2 3" key="1">
    <citation type="submission" date="2018-10" db="EMBL/GenBank/DDBJ databases">
        <title>Phylogenomics of Brevibacillus.</title>
        <authorList>
            <person name="Dunlap C."/>
        </authorList>
    </citation>
    <scope>NUCLEOTIDE SEQUENCE [LARGE SCALE GENOMIC DNA]</scope>
    <source>
        <strain evidence="2 3">DSM 100115</strain>
    </source>
</reference>
<feature type="compositionally biased region" description="Basic and acidic residues" evidence="1">
    <location>
        <begin position="95"/>
        <end position="104"/>
    </location>
</feature>
<feature type="region of interest" description="Disordered" evidence="1">
    <location>
        <begin position="16"/>
        <end position="104"/>
    </location>
</feature>
<dbReference type="Proteomes" id="UP000268829">
    <property type="component" value="Unassembled WGS sequence"/>
</dbReference>
<feature type="compositionally biased region" description="Polar residues" evidence="1">
    <location>
        <begin position="83"/>
        <end position="94"/>
    </location>
</feature>